<keyword evidence="5" id="KW-1185">Reference proteome</keyword>
<evidence type="ECO:0000313" key="5">
    <source>
        <dbReference type="Proteomes" id="UP000525298"/>
    </source>
</evidence>
<name>A0A7W0HJ92_9BACT</name>
<sequence>MTQIHTLCMMALIAGFFALAVIPAGAEQTGNSGSEINWYSYEDGMKKIRESEKKGYLHFYTDWCSYCRLMDEKTFSDADVAGYINANFIAMRVNAEQEQDLAESYRVKQFPLNWFINSNAEPIGNQPGYIPPEQMVQMLKYVQTDGYETMNFGEFMEKQDN</sequence>
<keyword evidence="1 2" id="KW-0732">Signal</keyword>
<feature type="chain" id="PRO_5031179382" evidence="2">
    <location>
        <begin position="27"/>
        <end position="161"/>
    </location>
</feature>
<dbReference type="Gene3D" id="3.40.30.10">
    <property type="entry name" value="Glutaredoxin"/>
    <property type="match status" value="1"/>
</dbReference>
<dbReference type="InterPro" id="IPR036249">
    <property type="entry name" value="Thioredoxin-like_sf"/>
</dbReference>
<organism evidence="4 5">
    <name type="scientific">Desulfosalsimonas propionicica</name>
    <dbReference type="NCBI Taxonomy" id="332175"/>
    <lineage>
        <taxon>Bacteria</taxon>
        <taxon>Pseudomonadati</taxon>
        <taxon>Thermodesulfobacteriota</taxon>
        <taxon>Desulfobacteria</taxon>
        <taxon>Desulfobacterales</taxon>
        <taxon>Desulfosalsimonadaceae</taxon>
        <taxon>Desulfosalsimonas</taxon>
    </lineage>
</organism>
<dbReference type="InterPro" id="IPR013766">
    <property type="entry name" value="Thioredoxin_domain"/>
</dbReference>
<reference evidence="4 5" key="1">
    <citation type="submission" date="2020-07" db="EMBL/GenBank/DDBJ databases">
        <title>Genomic Encyclopedia of Type Strains, Phase IV (KMG-IV): sequencing the most valuable type-strain genomes for metagenomic binning, comparative biology and taxonomic classification.</title>
        <authorList>
            <person name="Goeker M."/>
        </authorList>
    </citation>
    <scope>NUCLEOTIDE SEQUENCE [LARGE SCALE GENOMIC DNA]</scope>
    <source>
        <strain evidence="4 5">DSM 17721</strain>
    </source>
</reference>
<dbReference type="RefSeq" id="WP_181549619.1">
    <property type="nucleotide sequence ID" value="NZ_JACDUS010000001.1"/>
</dbReference>
<proteinExistence type="predicted"/>
<protein>
    <submittedName>
        <fullName evidence="4">Thioredoxin-related protein</fullName>
    </submittedName>
</protein>
<evidence type="ECO:0000313" key="4">
    <source>
        <dbReference type="EMBL" id="MBA2879935.1"/>
    </source>
</evidence>
<dbReference type="InterPro" id="IPR012336">
    <property type="entry name" value="Thioredoxin-like_fold"/>
</dbReference>
<comment type="caution">
    <text evidence="4">The sequence shown here is derived from an EMBL/GenBank/DDBJ whole genome shotgun (WGS) entry which is preliminary data.</text>
</comment>
<dbReference type="InterPro" id="IPR051099">
    <property type="entry name" value="AGR/TXD"/>
</dbReference>
<evidence type="ECO:0000259" key="3">
    <source>
        <dbReference type="PROSITE" id="PS51352"/>
    </source>
</evidence>
<evidence type="ECO:0000256" key="1">
    <source>
        <dbReference type="ARBA" id="ARBA00022729"/>
    </source>
</evidence>
<dbReference type="Proteomes" id="UP000525298">
    <property type="component" value="Unassembled WGS sequence"/>
</dbReference>
<dbReference type="PROSITE" id="PS51352">
    <property type="entry name" value="THIOREDOXIN_2"/>
    <property type="match status" value="1"/>
</dbReference>
<gene>
    <name evidence="4" type="ORF">HNR65_000242</name>
</gene>
<dbReference type="PANTHER" id="PTHR15337">
    <property type="entry name" value="ANTERIOR GRADIENT PROTEIN-RELATED"/>
    <property type="match status" value="1"/>
</dbReference>
<dbReference type="SUPFAM" id="SSF52833">
    <property type="entry name" value="Thioredoxin-like"/>
    <property type="match status" value="1"/>
</dbReference>
<feature type="domain" description="Thioredoxin" evidence="3">
    <location>
        <begin position="16"/>
        <end position="144"/>
    </location>
</feature>
<dbReference type="Pfam" id="PF13098">
    <property type="entry name" value="Thioredoxin_2"/>
    <property type="match status" value="1"/>
</dbReference>
<feature type="signal peptide" evidence="2">
    <location>
        <begin position="1"/>
        <end position="26"/>
    </location>
</feature>
<evidence type="ECO:0000256" key="2">
    <source>
        <dbReference type="SAM" id="SignalP"/>
    </source>
</evidence>
<dbReference type="EMBL" id="JACDUS010000001">
    <property type="protein sequence ID" value="MBA2879935.1"/>
    <property type="molecule type" value="Genomic_DNA"/>
</dbReference>
<accession>A0A7W0HJ92</accession>
<dbReference type="AlphaFoldDB" id="A0A7W0HJ92"/>
<dbReference type="PANTHER" id="PTHR15337:SF11">
    <property type="entry name" value="THIOREDOXIN DOMAIN-CONTAINING PROTEIN"/>
    <property type="match status" value="1"/>
</dbReference>